<dbReference type="Gene3D" id="3.10.150.10">
    <property type="entry name" value="DNA Polymerase III, subunit A, domain 2"/>
    <property type="match status" value="2"/>
</dbReference>
<accession>A0ABN3UMV4</accession>
<keyword evidence="5" id="KW-0548">Nucleotidyltransferase</keyword>
<evidence type="ECO:0000313" key="11">
    <source>
        <dbReference type="EMBL" id="GAA2735485.1"/>
    </source>
</evidence>
<reference evidence="11 12" key="1">
    <citation type="journal article" date="2019" name="Int. J. Syst. Evol. Microbiol.">
        <title>The Global Catalogue of Microorganisms (GCM) 10K type strain sequencing project: providing services to taxonomists for standard genome sequencing and annotation.</title>
        <authorList>
            <consortium name="The Broad Institute Genomics Platform"/>
            <consortium name="The Broad Institute Genome Sequencing Center for Infectious Disease"/>
            <person name="Wu L."/>
            <person name="Ma J."/>
        </authorList>
    </citation>
    <scope>NUCLEOTIDE SEQUENCE [LARGE SCALE GENOMIC DNA]</scope>
    <source>
        <strain evidence="11 12">JCM 8201</strain>
    </source>
</reference>
<dbReference type="InterPro" id="IPR009061">
    <property type="entry name" value="DNA-bd_dom_put_sf"/>
</dbReference>
<protein>
    <recommendedName>
        <fullName evidence="10">HTH merR-type domain-containing protein</fullName>
    </recommendedName>
</protein>
<organism evidence="11 12">
    <name type="scientific">Actinocorallia aurantiaca</name>
    <dbReference type="NCBI Taxonomy" id="46204"/>
    <lineage>
        <taxon>Bacteria</taxon>
        <taxon>Bacillati</taxon>
        <taxon>Actinomycetota</taxon>
        <taxon>Actinomycetes</taxon>
        <taxon>Streptosporangiales</taxon>
        <taxon>Thermomonosporaceae</taxon>
        <taxon>Actinocorallia</taxon>
    </lineage>
</organism>
<dbReference type="SUPFAM" id="SSF46955">
    <property type="entry name" value="Putative DNA-binding domain"/>
    <property type="match status" value="1"/>
</dbReference>
<evidence type="ECO:0000256" key="7">
    <source>
        <dbReference type="ARBA" id="ARBA00022932"/>
    </source>
</evidence>
<comment type="caution">
    <text evidence="11">The sequence shown here is derived from an EMBL/GenBank/DDBJ whole genome shotgun (WGS) entry which is preliminary data.</text>
</comment>
<dbReference type="PANTHER" id="PTHR30478">
    <property type="entry name" value="DNA POLYMERASE III SUBUNIT BETA"/>
    <property type="match status" value="1"/>
</dbReference>
<feature type="domain" description="HTH merR-type" evidence="10">
    <location>
        <begin position="1"/>
        <end position="70"/>
    </location>
</feature>
<proteinExistence type="inferred from homology"/>
<keyword evidence="4" id="KW-0808">Transferase</keyword>
<dbReference type="PROSITE" id="PS50937">
    <property type="entry name" value="HTH_MERR_2"/>
    <property type="match status" value="1"/>
</dbReference>
<feature type="compositionally biased region" description="Low complexity" evidence="9">
    <location>
        <begin position="229"/>
        <end position="240"/>
    </location>
</feature>
<evidence type="ECO:0000256" key="1">
    <source>
        <dbReference type="ARBA" id="ARBA00004496"/>
    </source>
</evidence>
<keyword evidence="12" id="KW-1185">Reference proteome</keyword>
<name>A0ABN3UMV4_9ACTN</name>
<dbReference type="InterPro" id="IPR000551">
    <property type="entry name" value="MerR-type_HTH_dom"/>
</dbReference>
<dbReference type="PANTHER" id="PTHR30478:SF0">
    <property type="entry name" value="BETA SLIDING CLAMP"/>
    <property type="match status" value="1"/>
</dbReference>
<evidence type="ECO:0000256" key="8">
    <source>
        <dbReference type="ARBA" id="ARBA00023125"/>
    </source>
</evidence>
<dbReference type="InterPro" id="IPR001001">
    <property type="entry name" value="DNA_polIII_beta"/>
</dbReference>
<comment type="subcellular location">
    <subcellularLocation>
        <location evidence="1">Cytoplasm</location>
    </subcellularLocation>
</comment>
<dbReference type="SMART" id="SM00422">
    <property type="entry name" value="HTH_MERR"/>
    <property type="match status" value="1"/>
</dbReference>
<evidence type="ECO:0000256" key="9">
    <source>
        <dbReference type="SAM" id="MobiDB-lite"/>
    </source>
</evidence>
<sequence length="423" mass="43758">MSIGVFARRVGLAPSALRFYGDCGLLRPARVDEVTGYRYYAPEQEDRAVLVRRLRDAGMPLPEASVVLDGSKEEARAVLERHARRTRESAKAARTVIEELLRGLAHGRDTAVARIGGAELAGAVRQVAAAVAGGETREEFPVLGCVLLEVGGQEVRLVATDRYRLSVRTLRARSASGGTLRTPVPVEEMHRAASWALPLDELEIETDGRDVWLLDTSERPDPPGPPGSPALSGSPAPHGACGSRGVRGPDGVSEQRDGSGWLDGSAGIGGLGPGDASGRYGAASGPCGGSGRWKLRTAEGTFPSYQMILDGLPPVRHRVIVARAALVAVLGEQGAQGPFPLSTGGGGLAVGGPGPAGTELPAVCTGPPLRIAFDPAVLLPALEASVGPDVLLEVSSPDAPVVVRSADQGSFTTLVMPVLSPSA</sequence>
<keyword evidence="6" id="KW-0235">DNA replication</keyword>
<keyword evidence="3" id="KW-0963">Cytoplasm</keyword>
<dbReference type="Proteomes" id="UP001501842">
    <property type="component" value="Unassembled WGS sequence"/>
</dbReference>
<dbReference type="EMBL" id="BAAATZ010000029">
    <property type="protein sequence ID" value="GAA2735485.1"/>
    <property type="molecule type" value="Genomic_DNA"/>
</dbReference>
<evidence type="ECO:0000256" key="5">
    <source>
        <dbReference type="ARBA" id="ARBA00022695"/>
    </source>
</evidence>
<dbReference type="InterPro" id="IPR046938">
    <property type="entry name" value="DNA_clamp_sf"/>
</dbReference>
<evidence type="ECO:0000256" key="4">
    <source>
        <dbReference type="ARBA" id="ARBA00022679"/>
    </source>
</evidence>
<evidence type="ECO:0000256" key="3">
    <source>
        <dbReference type="ARBA" id="ARBA00022490"/>
    </source>
</evidence>
<dbReference type="CDD" id="cd01107">
    <property type="entry name" value="HTH_BmrR"/>
    <property type="match status" value="1"/>
</dbReference>
<dbReference type="Pfam" id="PF02767">
    <property type="entry name" value="DNA_pol3_beta_2"/>
    <property type="match status" value="1"/>
</dbReference>
<keyword evidence="7" id="KW-0239">DNA-directed DNA polymerase</keyword>
<dbReference type="SUPFAM" id="SSF55979">
    <property type="entry name" value="DNA clamp"/>
    <property type="match status" value="2"/>
</dbReference>
<keyword evidence="8" id="KW-0238">DNA-binding</keyword>
<evidence type="ECO:0000256" key="6">
    <source>
        <dbReference type="ARBA" id="ARBA00022705"/>
    </source>
</evidence>
<gene>
    <name evidence="11" type="ORF">GCM10010439_60410</name>
</gene>
<evidence type="ECO:0000259" key="10">
    <source>
        <dbReference type="PROSITE" id="PS50937"/>
    </source>
</evidence>
<evidence type="ECO:0000313" key="12">
    <source>
        <dbReference type="Proteomes" id="UP001501842"/>
    </source>
</evidence>
<dbReference type="InterPro" id="IPR022637">
    <property type="entry name" value="DNA_polIII_beta_cen"/>
</dbReference>
<dbReference type="Gene3D" id="1.10.1660.10">
    <property type="match status" value="1"/>
</dbReference>
<dbReference type="Pfam" id="PF13411">
    <property type="entry name" value="MerR_1"/>
    <property type="match status" value="1"/>
</dbReference>
<evidence type="ECO:0000256" key="2">
    <source>
        <dbReference type="ARBA" id="ARBA00010752"/>
    </source>
</evidence>
<feature type="region of interest" description="Disordered" evidence="9">
    <location>
        <begin position="214"/>
        <end position="270"/>
    </location>
</feature>
<comment type="similarity">
    <text evidence="2">Belongs to the beta sliding clamp family.</text>
</comment>